<dbReference type="KEGG" id="phr:C6569_06740"/>
<gene>
    <name evidence="4" type="ORF">C6569_06740</name>
</gene>
<dbReference type="InterPro" id="IPR003680">
    <property type="entry name" value="Flavodoxin_fold"/>
</dbReference>
<dbReference type="OrthoDB" id="9798454at2"/>
<reference evidence="4 5" key="1">
    <citation type="submission" date="2018-03" db="EMBL/GenBank/DDBJ databases">
        <title>Genome sequencing of Phreatobacter sp.</title>
        <authorList>
            <person name="Kim S.-J."/>
            <person name="Heo J."/>
            <person name="Kwon S.-W."/>
        </authorList>
    </citation>
    <scope>NUCLEOTIDE SEQUENCE [LARGE SCALE GENOMIC DNA]</scope>
    <source>
        <strain evidence="4 5">S-12</strain>
    </source>
</reference>
<organism evidence="4 5">
    <name type="scientific">Phreatobacter cathodiphilus</name>
    <dbReference type="NCBI Taxonomy" id="1868589"/>
    <lineage>
        <taxon>Bacteria</taxon>
        <taxon>Pseudomonadati</taxon>
        <taxon>Pseudomonadota</taxon>
        <taxon>Alphaproteobacteria</taxon>
        <taxon>Hyphomicrobiales</taxon>
        <taxon>Phreatobacteraceae</taxon>
        <taxon>Phreatobacter</taxon>
    </lineage>
</organism>
<proteinExistence type="inferred from homology"/>
<evidence type="ECO:0000313" key="5">
    <source>
        <dbReference type="Proteomes" id="UP000237889"/>
    </source>
</evidence>
<evidence type="ECO:0000256" key="2">
    <source>
        <dbReference type="ARBA" id="ARBA00023002"/>
    </source>
</evidence>
<name>A0A2S0N9C1_9HYPH</name>
<dbReference type="PANTHER" id="PTHR10204:SF34">
    <property type="entry name" value="NAD(P)H DEHYDROGENASE [QUINONE] 1 ISOFORM 1"/>
    <property type="match status" value="1"/>
</dbReference>
<evidence type="ECO:0000313" key="4">
    <source>
        <dbReference type="EMBL" id="AVO44779.1"/>
    </source>
</evidence>
<dbReference type="GO" id="GO:0003955">
    <property type="term" value="F:NAD(P)H dehydrogenase (quinone) activity"/>
    <property type="evidence" value="ECO:0007669"/>
    <property type="project" value="TreeGrafter"/>
</dbReference>
<dbReference type="Gene3D" id="3.40.50.360">
    <property type="match status" value="1"/>
</dbReference>
<dbReference type="InterPro" id="IPR029039">
    <property type="entry name" value="Flavoprotein-like_sf"/>
</dbReference>
<comment type="similarity">
    <text evidence="1">Belongs to the NAD(P)H dehydrogenase (quinone) family.</text>
</comment>
<dbReference type="RefSeq" id="WP_106748120.1">
    <property type="nucleotide sequence ID" value="NZ_CP027668.1"/>
</dbReference>
<feature type="domain" description="Flavodoxin-like fold" evidence="3">
    <location>
        <begin position="1"/>
        <end position="132"/>
    </location>
</feature>
<dbReference type="SUPFAM" id="SSF52218">
    <property type="entry name" value="Flavoproteins"/>
    <property type="match status" value="1"/>
</dbReference>
<protein>
    <submittedName>
        <fullName evidence="4">NAD(P)H dehydrogenase</fullName>
    </submittedName>
</protein>
<evidence type="ECO:0000259" key="3">
    <source>
        <dbReference type="Pfam" id="PF02525"/>
    </source>
</evidence>
<dbReference type="EMBL" id="CP027668">
    <property type="protein sequence ID" value="AVO44779.1"/>
    <property type="molecule type" value="Genomic_DNA"/>
</dbReference>
<keyword evidence="5" id="KW-1185">Reference proteome</keyword>
<accession>A0A2S0N9C1</accession>
<dbReference type="Proteomes" id="UP000237889">
    <property type="component" value="Chromosome"/>
</dbReference>
<dbReference type="PANTHER" id="PTHR10204">
    <property type="entry name" value="NAD P H OXIDOREDUCTASE-RELATED"/>
    <property type="match status" value="1"/>
</dbReference>
<keyword evidence="2" id="KW-0560">Oxidoreductase</keyword>
<dbReference type="AlphaFoldDB" id="A0A2S0N9C1"/>
<evidence type="ECO:0000256" key="1">
    <source>
        <dbReference type="ARBA" id="ARBA00006252"/>
    </source>
</evidence>
<dbReference type="Pfam" id="PF02525">
    <property type="entry name" value="Flavodoxin_2"/>
    <property type="match status" value="1"/>
</dbReference>
<dbReference type="InterPro" id="IPR051545">
    <property type="entry name" value="NAD(P)H_dehydrogenase_qn"/>
</dbReference>
<sequence>MRMLVIYCHPCPESFTAAIRDRALAALAAAGHEIRLIDLYGEGFDPVMGGEERRRYHERGANETPVAAHLDALRWAEGLLFVYPTWWYGLPAMLKGWLDRVWIPHATFTMPEAGKPIGRVLTNIRFIGAVSTLGSPWWWWRLVMSEPGRRTLLRGLRPLVNPRCRTLWLALHGIDGATPAQRTDFLEKVERRLAALR</sequence>
<dbReference type="GO" id="GO:0005829">
    <property type="term" value="C:cytosol"/>
    <property type="evidence" value="ECO:0007669"/>
    <property type="project" value="TreeGrafter"/>
</dbReference>